<dbReference type="InterPro" id="IPR029058">
    <property type="entry name" value="AB_hydrolase_fold"/>
</dbReference>
<gene>
    <name evidence="5" type="ORF">SBA1_550034</name>
</gene>
<dbReference type="OrthoDB" id="53505at2"/>
<evidence type="ECO:0000256" key="1">
    <source>
        <dbReference type="ARBA" id="ARBA00022801"/>
    </source>
</evidence>
<dbReference type="AlphaFoldDB" id="A0A2U3KYN7"/>
<dbReference type="PANTHER" id="PTHR22946:SF9">
    <property type="entry name" value="POLYKETIDE TRANSFERASE AF380"/>
    <property type="match status" value="1"/>
</dbReference>
<dbReference type="EMBL" id="OMOD01000150">
    <property type="protein sequence ID" value="SPF44669.1"/>
    <property type="molecule type" value="Genomic_DNA"/>
</dbReference>
<proteinExistence type="predicted"/>
<evidence type="ECO:0000256" key="3">
    <source>
        <dbReference type="SAM" id="SignalP"/>
    </source>
</evidence>
<evidence type="ECO:0000259" key="4">
    <source>
        <dbReference type="Pfam" id="PF01738"/>
    </source>
</evidence>
<sequence>MRMRLVFACALLLPSLAIGQSAPSLAPETVVVPSGNLRLKAFLWRPAGPGPSPAVLFVHGSGSTDAAHTGEFTMTEAAEELAPAFVRHGYAFLYLFRRGQGLSADQGPFMQDLLHREKAAKGDEARERLQFVLLTKDHLDDVMAGLSFLKTLPGVDARRIAIVGHSFGGQLTLLAIERDSSLRAAVTFGAAAASWEGSSEIRGLLLTAVRKTTVPIMLVHAANDYSTAPGKALDSELTRLGKAHVLRIYPPFGKSTDDGHMFVYTDIAGWEADVFRFLDQYVQPLTGRARLTRPPPVTCPMVTFDYPPSVTPKWPCASLTGGTQFVNFNQSFTQTFWPGYVLHGVTIADKRLSGSGRSSGRCRARESFHSQDGTQPEKSQVIRTGSLQPQNIAWNSGPDDSKAGGETEERFAEAFLHPFCGPRG</sequence>
<dbReference type="Gene3D" id="3.40.50.1820">
    <property type="entry name" value="alpha/beta hydrolase"/>
    <property type="match status" value="1"/>
</dbReference>
<feature type="compositionally biased region" description="Polar residues" evidence="2">
    <location>
        <begin position="370"/>
        <end position="394"/>
    </location>
</feature>
<name>A0A2U3KYN7_9BACT</name>
<protein>
    <submittedName>
        <fullName evidence="5">Dienelactone hydrolase (Modular protein)</fullName>
    </submittedName>
</protein>
<feature type="domain" description="Dienelactone hydrolase" evidence="4">
    <location>
        <begin position="109"/>
        <end position="250"/>
    </location>
</feature>
<dbReference type="InterPro" id="IPR002925">
    <property type="entry name" value="Dienelactn_hydro"/>
</dbReference>
<dbReference type="PANTHER" id="PTHR22946">
    <property type="entry name" value="DIENELACTONE HYDROLASE DOMAIN-CONTAINING PROTEIN-RELATED"/>
    <property type="match status" value="1"/>
</dbReference>
<accession>A0A2U3KYN7</accession>
<organism evidence="5 6">
    <name type="scientific">Candidatus Sulfotelmatobacter kueseliae</name>
    <dbReference type="NCBI Taxonomy" id="2042962"/>
    <lineage>
        <taxon>Bacteria</taxon>
        <taxon>Pseudomonadati</taxon>
        <taxon>Acidobacteriota</taxon>
        <taxon>Terriglobia</taxon>
        <taxon>Terriglobales</taxon>
        <taxon>Candidatus Korobacteraceae</taxon>
        <taxon>Candidatus Sulfotelmatobacter</taxon>
    </lineage>
</organism>
<dbReference type="Pfam" id="PF01738">
    <property type="entry name" value="DLH"/>
    <property type="match status" value="1"/>
</dbReference>
<reference evidence="6" key="1">
    <citation type="submission" date="2018-02" db="EMBL/GenBank/DDBJ databases">
        <authorList>
            <person name="Hausmann B."/>
        </authorList>
    </citation>
    <scope>NUCLEOTIDE SEQUENCE [LARGE SCALE GENOMIC DNA]</scope>
    <source>
        <strain evidence="6">Peat soil MAG SbA1</strain>
    </source>
</reference>
<dbReference type="InterPro" id="IPR050261">
    <property type="entry name" value="FrsA_esterase"/>
</dbReference>
<dbReference type="SUPFAM" id="SSF53474">
    <property type="entry name" value="alpha/beta-Hydrolases"/>
    <property type="match status" value="1"/>
</dbReference>
<feature type="chain" id="PRO_5015756083" evidence="3">
    <location>
        <begin position="27"/>
        <end position="424"/>
    </location>
</feature>
<feature type="region of interest" description="Disordered" evidence="2">
    <location>
        <begin position="353"/>
        <end position="408"/>
    </location>
</feature>
<evidence type="ECO:0000256" key="2">
    <source>
        <dbReference type="SAM" id="MobiDB-lite"/>
    </source>
</evidence>
<evidence type="ECO:0000313" key="5">
    <source>
        <dbReference type="EMBL" id="SPF44669.1"/>
    </source>
</evidence>
<feature type="compositionally biased region" description="Basic and acidic residues" evidence="2">
    <location>
        <begin position="399"/>
        <end position="408"/>
    </location>
</feature>
<feature type="signal peptide" evidence="3">
    <location>
        <begin position="1"/>
        <end position="26"/>
    </location>
</feature>
<dbReference type="GO" id="GO:0052689">
    <property type="term" value="F:carboxylic ester hydrolase activity"/>
    <property type="evidence" value="ECO:0007669"/>
    <property type="project" value="UniProtKB-ARBA"/>
</dbReference>
<evidence type="ECO:0000313" key="6">
    <source>
        <dbReference type="Proteomes" id="UP000238701"/>
    </source>
</evidence>
<keyword evidence="3" id="KW-0732">Signal</keyword>
<dbReference type="Proteomes" id="UP000238701">
    <property type="component" value="Unassembled WGS sequence"/>
</dbReference>
<keyword evidence="1 5" id="KW-0378">Hydrolase</keyword>